<feature type="domain" description="Copper amine oxidase-like N-terminal" evidence="2">
    <location>
        <begin position="644"/>
        <end position="755"/>
    </location>
</feature>
<dbReference type="InterPro" id="IPR012854">
    <property type="entry name" value="Cu_amine_oxidase-like_N"/>
</dbReference>
<proteinExistence type="predicted"/>
<dbReference type="Pfam" id="PF07833">
    <property type="entry name" value="Cu_amine_oxidN1"/>
    <property type="match status" value="1"/>
</dbReference>
<protein>
    <recommendedName>
        <fullName evidence="2">Copper amine oxidase-like N-terminal domain-containing protein</fullName>
    </recommendedName>
</protein>
<evidence type="ECO:0000313" key="4">
    <source>
        <dbReference type="Proteomes" id="UP000463470"/>
    </source>
</evidence>
<dbReference type="Gene3D" id="3.30.457.10">
    <property type="entry name" value="Copper amine oxidase-like, N-terminal domain"/>
    <property type="match status" value="2"/>
</dbReference>
<dbReference type="AlphaFoldDB" id="A0A845L344"/>
<accession>A0A845L344</accession>
<feature type="signal peptide" evidence="1">
    <location>
        <begin position="1"/>
        <end position="29"/>
    </location>
</feature>
<sequence length="756" mass="78395">MFKRSKKTISMLVSGLLLLAPMVSTPVAAYASSSFASVKTDIAEPGGVINSRIMIEVPQGAMAAGSTATFRMRLPINSDFQRDGAGAIVAGANVSVEIPATYDNTVPNQFVDNTGNMTAPANLTDKVYADGTTTDDGSSTWVKTVKIGQEYEFSVKQNGAGKGIMYINLNKVKIPSGQSGDFKAIFEAQGGSIFSNGEVVVATVGTGTAAVTLDDVKSISSVGGAIDVIRVKEDRPGALSAASDSVKLKLPQGFTWDITNAKANTVWGNLTYTNPGTKDSLSATEDGGRTLKMTVTGKSTSASYINLTGLAVNVDESVAKTGDITVSTNLTPSTLVLGKYGEFGSSVNAFGDAPNRLAGRNDNELGKVVIEEDMAGSLVVGRTIVLTIPENTKWRTYPSIDSANSDAHGLVLGAWTAVGTDGRTIKAQVTTASSGDPAKVVFEKGSVDVAANFSGDLKVDVTGTAGVAGSLVLAKVAAPITATVSASPELKIGVAGQAAGELILTEAKAEAIMGESKALQIHLPLGVDFSSTPKFEVVEGDLVLNADSATTGTDSNDNTKFAKVTIKSTSSVPSKIKVSGIKLTVDRTVPEGNITFKVKGAAVNETSGFTSSTIASIANGKVVTPAPEGAVIHTVFKINETKYTVNGVEKTMDIAPYLENSRTYLPVRYVGEILGINSGNMIWDGANQTATLIKGDKVVQMKMGSKTLLVNGAAITMDVAPQIVQPGRVMLPVGWLLNIFGATGSFDPATQTVTIN</sequence>
<keyword evidence="4" id="KW-1185">Reference proteome</keyword>
<comment type="caution">
    <text evidence="3">The sequence shown here is derived from an EMBL/GenBank/DDBJ whole genome shotgun (WGS) entry which is preliminary data.</text>
</comment>
<feature type="chain" id="PRO_5032572315" description="Copper amine oxidase-like N-terminal domain-containing protein" evidence="1">
    <location>
        <begin position="30"/>
        <end position="756"/>
    </location>
</feature>
<evidence type="ECO:0000313" key="3">
    <source>
        <dbReference type="EMBL" id="MZP29529.1"/>
    </source>
</evidence>
<evidence type="ECO:0000259" key="2">
    <source>
        <dbReference type="Pfam" id="PF07833"/>
    </source>
</evidence>
<dbReference type="InterPro" id="IPR036582">
    <property type="entry name" value="Mao_N_sf"/>
</dbReference>
<reference evidence="3 4" key="1">
    <citation type="submission" date="2020-01" db="EMBL/GenBank/DDBJ databases">
        <title>Whole-genome sequence of Heliobacterium undosum DSM 13378.</title>
        <authorList>
            <person name="Kyndt J.A."/>
            <person name="Meyer T.E."/>
        </authorList>
    </citation>
    <scope>NUCLEOTIDE SEQUENCE [LARGE SCALE GENOMIC DNA]</scope>
    <source>
        <strain evidence="3 4">DSM 13378</strain>
    </source>
</reference>
<name>A0A845L344_9FIRM</name>
<dbReference type="Proteomes" id="UP000463470">
    <property type="component" value="Unassembled WGS sequence"/>
</dbReference>
<dbReference type="SUPFAM" id="SSF55383">
    <property type="entry name" value="Copper amine oxidase, domain N"/>
    <property type="match status" value="2"/>
</dbReference>
<dbReference type="EMBL" id="WXEY01000005">
    <property type="protein sequence ID" value="MZP29529.1"/>
    <property type="molecule type" value="Genomic_DNA"/>
</dbReference>
<evidence type="ECO:0000256" key="1">
    <source>
        <dbReference type="SAM" id="SignalP"/>
    </source>
</evidence>
<gene>
    <name evidence="3" type="ORF">GTO91_07390</name>
</gene>
<keyword evidence="1" id="KW-0732">Signal</keyword>
<organism evidence="3 4">
    <name type="scientific">Heliomicrobium undosum</name>
    <dbReference type="NCBI Taxonomy" id="121734"/>
    <lineage>
        <taxon>Bacteria</taxon>
        <taxon>Bacillati</taxon>
        <taxon>Bacillota</taxon>
        <taxon>Clostridia</taxon>
        <taxon>Eubacteriales</taxon>
        <taxon>Heliobacteriaceae</taxon>
        <taxon>Heliomicrobium</taxon>
    </lineage>
</organism>
<dbReference type="OrthoDB" id="2023214at2"/>
<dbReference type="RefSeq" id="WP_161257137.1">
    <property type="nucleotide sequence ID" value="NZ_WXEY01000005.1"/>
</dbReference>